<name>A0A4Z1NVS0_9PEZI</name>
<feature type="chain" id="PRO_5021211770" evidence="1">
    <location>
        <begin position="20"/>
        <end position="314"/>
    </location>
</feature>
<gene>
    <name evidence="2" type="ORF">E6O75_ATG08390</name>
</gene>
<keyword evidence="1" id="KW-0732">Signal</keyword>
<evidence type="ECO:0000313" key="3">
    <source>
        <dbReference type="Proteomes" id="UP000298493"/>
    </source>
</evidence>
<comment type="caution">
    <text evidence="2">The sequence shown here is derived from an EMBL/GenBank/DDBJ whole genome shotgun (WGS) entry which is preliminary data.</text>
</comment>
<dbReference type="EMBL" id="SNSC02000021">
    <property type="protein sequence ID" value="TID15137.1"/>
    <property type="molecule type" value="Genomic_DNA"/>
</dbReference>
<reference evidence="2 3" key="1">
    <citation type="submission" date="2019-04" db="EMBL/GenBank/DDBJ databases">
        <title>High contiguity whole genome sequence and gene annotation resource for two Venturia nashicola isolates.</title>
        <authorList>
            <person name="Prokchorchik M."/>
            <person name="Won K."/>
            <person name="Lee Y."/>
            <person name="Choi E.D."/>
            <person name="Segonzac C."/>
            <person name="Sohn K.H."/>
        </authorList>
    </citation>
    <scope>NUCLEOTIDE SEQUENCE [LARGE SCALE GENOMIC DNA]</scope>
    <source>
        <strain evidence="2 3">PRI2</strain>
    </source>
</reference>
<accession>A0A4Z1NVS0</accession>
<dbReference type="AlphaFoldDB" id="A0A4Z1NVS0"/>
<sequence length="314" mass="34632">MHLQLLFVATSAFLVAVHGNPLPIDDNTYPHSFSSESSLQPGKAVFDSASSNSNSRARDLVLSRAQALSKRKELIDINHLVTLCAYTDFHKCVEITSPDRICQTVPKQVMNGISLLDGIVSFKLGDDPPGYQYCQFYEDTGCNPNSGKSYWATESQKSISPAAKMKSYACWLMENDPSGKRGKDGKVQKFLANVELWAKNNKVPWNCSVEFSKDLVAGAGVMVGLGGYLFAAFLLPDIIWAVDDRYEPGVLLTPSLTSLVFWPNGKALDYDWYNVDQEIAGSIPAEIITDLFLPFSMTGNEQSEMIEKGESSTR</sequence>
<dbReference type="Proteomes" id="UP000298493">
    <property type="component" value="Unassembled WGS sequence"/>
</dbReference>
<evidence type="ECO:0000256" key="1">
    <source>
        <dbReference type="SAM" id="SignalP"/>
    </source>
</evidence>
<proteinExistence type="predicted"/>
<evidence type="ECO:0000313" key="2">
    <source>
        <dbReference type="EMBL" id="TID15137.1"/>
    </source>
</evidence>
<feature type="signal peptide" evidence="1">
    <location>
        <begin position="1"/>
        <end position="19"/>
    </location>
</feature>
<protein>
    <submittedName>
        <fullName evidence="2">Uncharacterized protein</fullName>
    </submittedName>
</protein>
<keyword evidence="3" id="KW-1185">Reference proteome</keyword>
<organism evidence="2 3">
    <name type="scientific">Venturia nashicola</name>
    <dbReference type="NCBI Taxonomy" id="86259"/>
    <lineage>
        <taxon>Eukaryota</taxon>
        <taxon>Fungi</taxon>
        <taxon>Dikarya</taxon>
        <taxon>Ascomycota</taxon>
        <taxon>Pezizomycotina</taxon>
        <taxon>Dothideomycetes</taxon>
        <taxon>Pleosporomycetidae</taxon>
        <taxon>Venturiales</taxon>
        <taxon>Venturiaceae</taxon>
        <taxon>Venturia</taxon>
    </lineage>
</organism>